<proteinExistence type="inferred from homology"/>
<keyword evidence="4" id="KW-0233">DNA recombination</keyword>
<feature type="compositionally biased region" description="Polar residues" evidence="5">
    <location>
        <begin position="15"/>
        <end position="30"/>
    </location>
</feature>
<dbReference type="SUPFAM" id="SSF56349">
    <property type="entry name" value="DNA breaking-rejoining enzymes"/>
    <property type="match status" value="1"/>
</dbReference>
<evidence type="ECO:0000259" key="6">
    <source>
        <dbReference type="PROSITE" id="PS51898"/>
    </source>
</evidence>
<dbReference type="InterPro" id="IPR002104">
    <property type="entry name" value="Integrase_catalytic"/>
</dbReference>
<dbReference type="OrthoDB" id="4326943at2"/>
<gene>
    <name evidence="7" type="ORF">NCTC13184_00465</name>
</gene>
<evidence type="ECO:0000313" key="8">
    <source>
        <dbReference type="Proteomes" id="UP000255082"/>
    </source>
</evidence>
<feature type="compositionally biased region" description="Basic and acidic residues" evidence="5">
    <location>
        <begin position="31"/>
        <end position="52"/>
    </location>
</feature>
<dbReference type="Gene3D" id="1.10.443.10">
    <property type="entry name" value="Intergrase catalytic core"/>
    <property type="match status" value="1"/>
</dbReference>
<feature type="region of interest" description="Disordered" evidence="5">
    <location>
        <begin position="1"/>
        <end position="66"/>
    </location>
</feature>
<dbReference type="PANTHER" id="PTHR30629:SF2">
    <property type="entry name" value="PROPHAGE INTEGRASE INTS-RELATED"/>
    <property type="match status" value="1"/>
</dbReference>
<dbReference type="GO" id="GO:0003677">
    <property type="term" value="F:DNA binding"/>
    <property type="evidence" value="ECO:0007669"/>
    <property type="project" value="UniProtKB-KW"/>
</dbReference>
<evidence type="ECO:0000256" key="4">
    <source>
        <dbReference type="ARBA" id="ARBA00023172"/>
    </source>
</evidence>
<dbReference type="EMBL" id="UGRU01000001">
    <property type="protein sequence ID" value="SUA41132.1"/>
    <property type="molecule type" value="Genomic_DNA"/>
</dbReference>
<dbReference type="InterPro" id="IPR011010">
    <property type="entry name" value="DNA_brk_join_enz"/>
</dbReference>
<evidence type="ECO:0000256" key="1">
    <source>
        <dbReference type="ARBA" id="ARBA00008857"/>
    </source>
</evidence>
<evidence type="ECO:0000256" key="2">
    <source>
        <dbReference type="ARBA" id="ARBA00022908"/>
    </source>
</evidence>
<comment type="similarity">
    <text evidence="1">Belongs to the 'phage' integrase family.</text>
</comment>
<dbReference type="CDD" id="cd00397">
    <property type="entry name" value="DNA_BRE_C"/>
    <property type="match status" value="1"/>
</dbReference>
<dbReference type="Proteomes" id="UP000255082">
    <property type="component" value="Unassembled WGS sequence"/>
</dbReference>
<dbReference type="Gene3D" id="1.10.150.130">
    <property type="match status" value="1"/>
</dbReference>
<dbReference type="InterPro" id="IPR050808">
    <property type="entry name" value="Phage_Integrase"/>
</dbReference>
<reference evidence="7 8" key="1">
    <citation type="submission" date="2018-06" db="EMBL/GenBank/DDBJ databases">
        <authorList>
            <consortium name="Pathogen Informatics"/>
            <person name="Doyle S."/>
        </authorList>
    </citation>
    <scope>NUCLEOTIDE SEQUENCE [LARGE SCALE GENOMIC DNA]</scope>
    <source>
        <strain evidence="7 8">NCTC13184</strain>
    </source>
</reference>
<dbReference type="PANTHER" id="PTHR30629">
    <property type="entry name" value="PROPHAGE INTEGRASE"/>
    <property type="match status" value="1"/>
</dbReference>
<dbReference type="RefSeq" id="WP_062965560.1">
    <property type="nucleotide sequence ID" value="NZ_JAJFOE010000001.1"/>
</dbReference>
<accession>A0A378WJN5</accession>
<dbReference type="InterPro" id="IPR010998">
    <property type="entry name" value="Integrase_recombinase_N"/>
</dbReference>
<dbReference type="AlphaFoldDB" id="A0A378WJN5"/>
<dbReference type="Pfam" id="PF00589">
    <property type="entry name" value="Phage_integrase"/>
    <property type="match status" value="1"/>
</dbReference>
<name>A0A378WJN5_9NOCA</name>
<evidence type="ECO:0000313" key="7">
    <source>
        <dbReference type="EMBL" id="SUA41132.1"/>
    </source>
</evidence>
<evidence type="ECO:0000256" key="5">
    <source>
        <dbReference type="SAM" id="MobiDB-lite"/>
    </source>
</evidence>
<dbReference type="GO" id="GO:0015074">
    <property type="term" value="P:DNA integration"/>
    <property type="evidence" value="ECO:0007669"/>
    <property type="project" value="UniProtKB-KW"/>
</dbReference>
<protein>
    <submittedName>
        <fullName evidence="7">Site-specific recombinase XerC</fullName>
    </submittedName>
</protein>
<dbReference type="GO" id="GO:0006310">
    <property type="term" value="P:DNA recombination"/>
    <property type="evidence" value="ECO:0007669"/>
    <property type="project" value="UniProtKB-KW"/>
</dbReference>
<organism evidence="7 8">
    <name type="scientific">Nocardia africana</name>
    <dbReference type="NCBI Taxonomy" id="134964"/>
    <lineage>
        <taxon>Bacteria</taxon>
        <taxon>Bacillati</taxon>
        <taxon>Actinomycetota</taxon>
        <taxon>Actinomycetes</taxon>
        <taxon>Mycobacteriales</taxon>
        <taxon>Nocardiaceae</taxon>
        <taxon>Nocardia</taxon>
    </lineage>
</organism>
<dbReference type="InterPro" id="IPR013762">
    <property type="entry name" value="Integrase-like_cat_sf"/>
</dbReference>
<feature type="domain" description="Tyr recombinase" evidence="6">
    <location>
        <begin position="176"/>
        <end position="391"/>
    </location>
</feature>
<keyword evidence="2" id="KW-0229">DNA integration</keyword>
<evidence type="ECO:0000256" key="3">
    <source>
        <dbReference type="ARBA" id="ARBA00023125"/>
    </source>
</evidence>
<dbReference type="PROSITE" id="PS51898">
    <property type="entry name" value="TYR_RECOMBINASE"/>
    <property type="match status" value="1"/>
</dbReference>
<sequence length="405" mass="45065">MPRQRMAPGEWGKISVTQTGPEKFTASTYVRDQDGKRRQVERSGRSDEDARRNLQRHLKTRTTPSASTVITERTTLADLFVLWLASKEKAGLKGQSVDKYQRAWDKHGAKQIGELRVREFPTSRAESHLGIVAESAASQAKFLRVALTGMFAMAVRHDVLAVNPLRETSRNTRKKTPVRALTVDEFARVRAAVLAYTNREHVSGPPPGRLLPPFVDVMGSTGCRPNEVLGLRWSDVDLLSDPPVMTVAGTMIDHGKVKGQSLRRQDSRKGDAPDHTVVLPALAVEALAKLLGEASKDLESLETLADKPVFPNRDGDWMSLNNLRRSLRAALPDDLKWITPYSLRRTVGTVIRDGLGVEQAQAQLSHAQLATTEHHYVERRTHGPDVREVLDRYAKESTDSNVRGK</sequence>
<keyword evidence="3" id="KW-0238">DNA-binding</keyword>